<evidence type="ECO:0000256" key="4">
    <source>
        <dbReference type="ARBA" id="ARBA00022723"/>
    </source>
</evidence>
<dbReference type="SUPFAM" id="SSF48576">
    <property type="entry name" value="Terpenoid synthases"/>
    <property type="match status" value="1"/>
</dbReference>
<dbReference type="EMBL" id="JBHSDK010000013">
    <property type="protein sequence ID" value="MFC4335369.1"/>
    <property type="molecule type" value="Genomic_DNA"/>
</dbReference>
<gene>
    <name evidence="7" type="ORF">ACFPET_09180</name>
</gene>
<dbReference type="PANTHER" id="PTHR12001">
    <property type="entry name" value="GERANYLGERANYL PYROPHOSPHATE SYNTHASE"/>
    <property type="match status" value="1"/>
</dbReference>
<proteinExistence type="inferred from homology"/>
<dbReference type="InterPro" id="IPR033749">
    <property type="entry name" value="Polyprenyl_synt_CS"/>
</dbReference>
<keyword evidence="4" id="KW-0479">Metal-binding</keyword>
<protein>
    <submittedName>
        <fullName evidence="7">Polyprenyl synthetase family protein</fullName>
        <ecNumber evidence="7">2.5.1.-</ecNumber>
    </submittedName>
</protein>
<dbReference type="PANTHER" id="PTHR12001:SF69">
    <property type="entry name" value="ALL TRANS-POLYPRENYL-DIPHOSPHATE SYNTHASE PDSS1"/>
    <property type="match status" value="1"/>
</dbReference>
<dbReference type="PROSITE" id="PS00444">
    <property type="entry name" value="POLYPRENYL_SYNTHASE_2"/>
    <property type="match status" value="1"/>
</dbReference>
<dbReference type="Proteomes" id="UP001595823">
    <property type="component" value="Unassembled WGS sequence"/>
</dbReference>
<keyword evidence="8" id="KW-1185">Reference proteome</keyword>
<evidence type="ECO:0000256" key="1">
    <source>
        <dbReference type="ARBA" id="ARBA00001946"/>
    </source>
</evidence>
<dbReference type="RefSeq" id="WP_380620096.1">
    <property type="nucleotide sequence ID" value="NZ_JBHSDK010000013.1"/>
</dbReference>
<dbReference type="SFLD" id="SFLDS00005">
    <property type="entry name" value="Isoprenoid_Synthase_Type_I"/>
    <property type="match status" value="1"/>
</dbReference>
<comment type="caution">
    <text evidence="7">The sequence shown here is derived from an EMBL/GenBank/DDBJ whole genome shotgun (WGS) entry which is preliminary data.</text>
</comment>
<dbReference type="InterPro" id="IPR008949">
    <property type="entry name" value="Isoprenoid_synthase_dom_sf"/>
</dbReference>
<evidence type="ECO:0000256" key="6">
    <source>
        <dbReference type="RuleBase" id="RU004466"/>
    </source>
</evidence>
<dbReference type="InterPro" id="IPR000092">
    <property type="entry name" value="Polyprenyl_synt"/>
</dbReference>
<dbReference type="Gene3D" id="1.10.600.10">
    <property type="entry name" value="Farnesyl Diphosphate Synthase"/>
    <property type="match status" value="1"/>
</dbReference>
<evidence type="ECO:0000313" key="7">
    <source>
        <dbReference type="EMBL" id="MFC4335369.1"/>
    </source>
</evidence>
<keyword evidence="5" id="KW-0460">Magnesium</keyword>
<sequence length="320" mass="34622">MFTDPEFAQVMTDTLAEIEAQLLATVDIEHPLLRESGAHLIHAGGKRFRPLLTMTAAQLGDPGADGVREAAIALELTHLATLYHDDVMDEATKRRNAPSANSRWSNSVAILTGDYLFTEAAQIMADLGPDAVRFQAETFGRLVRGQINETIPKPEGMDPVDWHLDVLAEKTGSLIACCSHFGAWLSGAPADQVEKAALFGEKIGVAFQISDDIIDIASERSGKTPGTDLMEGIPTLAVLYALQGDDPSEARLRELVSGPVAPEDLEESLKLLRRSEALRQAKDVLSRYIAEARALAESLPEGATRNAFLDICGYMAARDI</sequence>
<evidence type="ECO:0000256" key="2">
    <source>
        <dbReference type="ARBA" id="ARBA00006706"/>
    </source>
</evidence>
<dbReference type="GO" id="GO:0016740">
    <property type="term" value="F:transferase activity"/>
    <property type="evidence" value="ECO:0007669"/>
    <property type="project" value="UniProtKB-KW"/>
</dbReference>
<evidence type="ECO:0000256" key="3">
    <source>
        <dbReference type="ARBA" id="ARBA00022679"/>
    </source>
</evidence>
<comment type="similarity">
    <text evidence="2 6">Belongs to the FPP/GGPP synthase family.</text>
</comment>
<comment type="cofactor">
    <cofactor evidence="1">
        <name>Mg(2+)</name>
        <dbReference type="ChEBI" id="CHEBI:18420"/>
    </cofactor>
</comment>
<dbReference type="EC" id="2.5.1.-" evidence="7"/>
<evidence type="ECO:0000313" key="8">
    <source>
        <dbReference type="Proteomes" id="UP001595823"/>
    </source>
</evidence>
<evidence type="ECO:0000256" key="5">
    <source>
        <dbReference type="ARBA" id="ARBA00022842"/>
    </source>
</evidence>
<accession>A0ABV8TX37</accession>
<name>A0ABV8TX37_9ACTN</name>
<dbReference type="Pfam" id="PF00348">
    <property type="entry name" value="polyprenyl_synt"/>
    <property type="match status" value="1"/>
</dbReference>
<dbReference type="CDD" id="cd00685">
    <property type="entry name" value="Trans_IPPS_HT"/>
    <property type="match status" value="1"/>
</dbReference>
<reference evidence="8" key="1">
    <citation type="journal article" date="2019" name="Int. J. Syst. Evol. Microbiol.">
        <title>The Global Catalogue of Microorganisms (GCM) 10K type strain sequencing project: providing services to taxonomists for standard genome sequencing and annotation.</title>
        <authorList>
            <consortium name="The Broad Institute Genomics Platform"/>
            <consortium name="The Broad Institute Genome Sequencing Center for Infectious Disease"/>
            <person name="Wu L."/>
            <person name="Ma J."/>
        </authorList>
    </citation>
    <scope>NUCLEOTIDE SEQUENCE [LARGE SCALE GENOMIC DNA]</scope>
    <source>
        <strain evidence="8">IBRC-M 10908</strain>
    </source>
</reference>
<organism evidence="7 8">
    <name type="scientific">Salininema proteolyticum</name>
    <dbReference type="NCBI Taxonomy" id="1607685"/>
    <lineage>
        <taxon>Bacteria</taxon>
        <taxon>Bacillati</taxon>
        <taxon>Actinomycetota</taxon>
        <taxon>Actinomycetes</taxon>
        <taxon>Glycomycetales</taxon>
        <taxon>Glycomycetaceae</taxon>
        <taxon>Salininema</taxon>
    </lineage>
</organism>
<keyword evidence="3 6" id="KW-0808">Transferase</keyword>